<feature type="transmembrane region" description="Helical" evidence="2">
    <location>
        <begin position="116"/>
        <end position="136"/>
    </location>
</feature>
<keyword evidence="2" id="KW-0812">Transmembrane</keyword>
<name>A0A3M6W5Y2_HORWE</name>
<sequence>MARPNGNAVEGRPLIPNNNNERSSYITFDAPNGAPTKHSRTSTVSKAKCYLSANVSNDYTDFILIVCFAISGLIDSGAYNAYSCFTSMQTGNTVFAALGVSDLPASSPKFAWTKSVTSVVSFLIGAAVTGFFHRFFGERKRWVMSFAFAVQTVLVAVAAYLVDSNQSSGSPVKRPSSAELPEDPGFPWMDLVPIGLLSFQSAGKVIASRIFKHNGLPTTVLTTLYSDLMSDPKMFTAGLFDNQKRNGRVAGLAFYFGGAVAGGAFAKSVLGFSGLLWTVAGVKTIIVIAWLVWRAEEPEEGDDNC</sequence>
<feature type="transmembrane region" description="Helical" evidence="2">
    <location>
        <begin position="62"/>
        <end position="82"/>
    </location>
</feature>
<feature type="transmembrane region" description="Helical" evidence="2">
    <location>
        <begin position="272"/>
        <end position="293"/>
    </location>
</feature>
<gene>
    <name evidence="3" type="ORF">D0869_13103</name>
</gene>
<dbReference type="PANTHER" id="PTHR37488">
    <property type="entry name" value="DUF1275 DOMAIN-CONTAINING PROTEIN"/>
    <property type="match status" value="1"/>
</dbReference>
<feature type="transmembrane region" description="Helical" evidence="2">
    <location>
        <begin position="142"/>
        <end position="162"/>
    </location>
</feature>
<keyword evidence="2" id="KW-1133">Transmembrane helix</keyword>
<feature type="region of interest" description="Disordered" evidence="1">
    <location>
        <begin position="1"/>
        <end position="20"/>
    </location>
</feature>
<keyword evidence="2" id="KW-0472">Membrane</keyword>
<comment type="caution">
    <text evidence="3">The sequence shown here is derived from an EMBL/GenBank/DDBJ whole genome shotgun (WGS) entry which is preliminary data.</text>
</comment>
<accession>A0A3M6W5Y2</accession>
<dbReference type="AlphaFoldDB" id="A0A3M6W5Y2"/>
<reference evidence="3 4" key="1">
    <citation type="journal article" date="2018" name="BMC Genomics">
        <title>Genomic evidence for intraspecific hybridization in a clonal and extremely halotolerant yeast.</title>
        <authorList>
            <person name="Gostincar C."/>
            <person name="Stajich J.E."/>
            <person name="Zupancic J."/>
            <person name="Zalar P."/>
            <person name="Gunde-Cimerman N."/>
        </authorList>
    </citation>
    <scope>NUCLEOTIDE SEQUENCE [LARGE SCALE GENOMIC DNA]</scope>
    <source>
        <strain evidence="3 4">EXF-6656</strain>
    </source>
</reference>
<evidence type="ECO:0000256" key="2">
    <source>
        <dbReference type="SAM" id="Phobius"/>
    </source>
</evidence>
<evidence type="ECO:0000256" key="1">
    <source>
        <dbReference type="SAM" id="MobiDB-lite"/>
    </source>
</evidence>
<evidence type="ECO:0008006" key="5">
    <source>
        <dbReference type="Google" id="ProtNLM"/>
    </source>
</evidence>
<dbReference type="OrthoDB" id="5288586at2759"/>
<dbReference type="EMBL" id="QWIJ01001670">
    <property type="protein sequence ID" value="RMX73933.1"/>
    <property type="molecule type" value="Genomic_DNA"/>
</dbReference>
<organism evidence="3 4">
    <name type="scientific">Hortaea werneckii</name>
    <name type="common">Black yeast</name>
    <name type="synonym">Cladosporium werneckii</name>
    <dbReference type="NCBI Taxonomy" id="91943"/>
    <lineage>
        <taxon>Eukaryota</taxon>
        <taxon>Fungi</taxon>
        <taxon>Dikarya</taxon>
        <taxon>Ascomycota</taxon>
        <taxon>Pezizomycotina</taxon>
        <taxon>Dothideomycetes</taxon>
        <taxon>Dothideomycetidae</taxon>
        <taxon>Mycosphaerellales</taxon>
        <taxon>Teratosphaeriaceae</taxon>
        <taxon>Hortaea</taxon>
    </lineage>
</organism>
<dbReference type="Proteomes" id="UP000281245">
    <property type="component" value="Unassembled WGS sequence"/>
</dbReference>
<dbReference type="Pfam" id="PF06912">
    <property type="entry name" value="DUF1275"/>
    <property type="match status" value="1"/>
</dbReference>
<evidence type="ECO:0000313" key="4">
    <source>
        <dbReference type="Proteomes" id="UP000281245"/>
    </source>
</evidence>
<dbReference type="InterPro" id="IPR010699">
    <property type="entry name" value="DUF1275"/>
</dbReference>
<evidence type="ECO:0000313" key="3">
    <source>
        <dbReference type="EMBL" id="RMX73933.1"/>
    </source>
</evidence>
<feature type="transmembrane region" description="Helical" evidence="2">
    <location>
        <begin position="249"/>
        <end position="266"/>
    </location>
</feature>
<protein>
    <recommendedName>
        <fullName evidence="5">DUF1275 domain protein</fullName>
    </recommendedName>
</protein>
<proteinExistence type="predicted"/>
<dbReference type="PANTHER" id="PTHR37488:SF1">
    <property type="entry name" value="DUF1275 DOMAIN PROTEIN"/>
    <property type="match status" value="1"/>
</dbReference>